<comment type="caution">
    <text evidence="2">The sequence shown here is derived from an EMBL/GenBank/DDBJ whole genome shotgun (WGS) entry which is preliminary data.</text>
</comment>
<dbReference type="AlphaFoldDB" id="K9CNL3"/>
<dbReference type="EMBL" id="AGZU01000021">
    <property type="protein sequence ID" value="EKU72436.1"/>
    <property type="molecule type" value="Genomic_DNA"/>
</dbReference>
<dbReference type="HOGENOM" id="CLU_3084865_0_0_5"/>
<dbReference type="Proteomes" id="UP000009887">
    <property type="component" value="Unassembled WGS sequence"/>
</dbReference>
<proteinExistence type="predicted"/>
<gene>
    <name evidence="2" type="ORF">HMPREF9718_04962</name>
</gene>
<keyword evidence="3" id="KW-1185">Reference proteome</keyword>
<accession>K9CNL3</accession>
<organism evidence="2 3">
    <name type="scientific">Sphingobium yanoikuyae ATCC 51230</name>
    <dbReference type="NCBI Taxonomy" id="883163"/>
    <lineage>
        <taxon>Bacteria</taxon>
        <taxon>Pseudomonadati</taxon>
        <taxon>Pseudomonadota</taxon>
        <taxon>Alphaproteobacteria</taxon>
        <taxon>Sphingomonadales</taxon>
        <taxon>Sphingomonadaceae</taxon>
        <taxon>Sphingobium</taxon>
    </lineage>
</organism>
<sequence>MVRRVGCCDHERLSPTFLREPRSSGIRNPYLDRPQTGRTQGVTTLLDSLCDW</sequence>
<evidence type="ECO:0000313" key="3">
    <source>
        <dbReference type="Proteomes" id="UP000009887"/>
    </source>
</evidence>
<evidence type="ECO:0000313" key="2">
    <source>
        <dbReference type="EMBL" id="EKU72436.1"/>
    </source>
</evidence>
<protein>
    <submittedName>
        <fullName evidence="2">Uncharacterized protein</fullName>
    </submittedName>
</protein>
<reference evidence="2 3" key="1">
    <citation type="submission" date="2012-09" db="EMBL/GenBank/DDBJ databases">
        <title>The Genome Sequence of Sphingobium yanoikuyae ATCC 51230.</title>
        <authorList>
            <consortium name="The Broad Institute Genome Sequencing Platform"/>
            <person name="Earl A."/>
            <person name="Ward D."/>
            <person name="Feldgarden M."/>
            <person name="Gevers D."/>
            <person name="Huys G."/>
            <person name="Walker B."/>
            <person name="Young S.K."/>
            <person name="Zeng Q."/>
            <person name="Gargeya S."/>
            <person name="Fitzgerald M."/>
            <person name="Haas B."/>
            <person name="Abouelleil A."/>
            <person name="Alvarado L."/>
            <person name="Arachchi H.M."/>
            <person name="Berlin A.M."/>
            <person name="Chapman S.B."/>
            <person name="Goldberg J."/>
            <person name="Griggs A."/>
            <person name="Gujja S."/>
            <person name="Hansen M."/>
            <person name="Howarth C."/>
            <person name="Imamovic A."/>
            <person name="Larimer J."/>
            <person name="McCowen C."/>
            <person name="Montmayeur A."/>
            <person name="Murphy C."/>
            <person name="Neiman D."/>
            <person name="Pearson M."/>
            <person name="Priest M."/>
            <person name="Roberts A."/>
            <person name="Saif S."/>
            <person name="Shea T."/>
            <person name="Sisk P."/>
            <person name="Sykes S."/>
            <person name="Wortman J."/>
            <person name="Nusbaum C."/>
            <person name="Birren B."/>
        </authorList>
    </citation>
    <scope>NUCLEOTIDE SEQUENCE [LARGE SCALE GENOMIC DNA]</scope>
    <source>
        <strain evidence="2 3">ATCC 51230</strain>
    </source>
</reference>
<feature type="region of interest" description="Disordered" evidence="1">
    <location>
        <begin position="18"/>
        <end position="38"/>
    </location>
</feature>
<evidence type="ECO:0000256" key="1">
    <source>
        <dbReference type="SAM" id="MobiDB-lite"/>
    </source>
</evidence>
<name>K9CNL3_SPHYA</name>